<dbReference type="Pfam" id="PF00004">
    <property type="entry name" value="AAA"/>
    <property type="match status" value="1"/>
</dbReference>
<dbReference type="CDD" id="cd18140">
    <property type="entry name" value="HLD_clamp_RFC"/>
    <property type="match status" value="1"/>
</dbReference>
<dbReference type="GO" id="GO:0006281">
    <property type="term" value="P:DNA repair"/>
    <property type="evidence" value="ECO:0007669"/>
    <property type="project" value="TreeGrafter"/>
</dbReference>
<evidence type="ECO:0000313" key="7">
    <source>
        <dbReference type="EMBL" id="QID06260.1"/>
    </source>
</evidence>
<name>A0A6G6ACW5_9VIRU</name>
<sequence length="370" mass="42127">MTNNLDSVPWIEKYRPKKLQDIAQSENLIKLFKNSTSKGEMTHFLFYGPPGTGKTSAILAMGREIFKEHFPTRVIEFNASDDRGINAVREKITNEAKKYVTSITNPNGTTIPSYKIIILDEADSMTDEAQDALRVIIEQYSTTTRFCFICNYITKITDAIKSRCSAVYFKKLDDECMINKLNEISTKESMELSKEILETIIEVSNGDMRKAIMLLQNLKYLYGFKNRTKKNFEDISVSELKTLSFKTLINNNNNNDITPEDIYELAACITLSRAENIINESILCKNVIELSDLTKKIISLGYPIDTILMQLNKGILKTKNLNTIQKSKIIINSGDILLKIKECGNEYIQLLNYLCCINNVHKNNTLFGVI</sequence>
<proteinExistence type="inferred from homology"/>
<accession>A0A6G6ACW5</accession>
<dbReference type="InterPro" id="IPR027417">
    <property type="entry name" value="P-loop_NTPase"/>
</dbReference>
<dbReference type="FunFam" id="3.40.50.300:FF:000952">
    <property type="entry name" value="Replication factor C subunit 2"/>
    <property type="match status" value="1"/>
</dbReference>
<dbReference type="GO" id="GO:0003677">
    <property type="term" value="F:DNA binding"/>
    <property type="evidence" value="ECO:0007669"/>
    <property type="project" value="InterPro"/>
</dbReference>
<evidence type="ECO:0000256" key="1">
    <source>
        <dbReference type="ARBA" id="ARBA00009668"/>
    </source>
</evidence>
<dbReference type="Gene3D" id="1.20.272.10">
    <property type="match status" value="1"/>
</dbReference>
<dbReference type="InterPro" id="IPR013748">
    <property type="entry name" value="Rep_factorC_C"/>
</dbReference>
<dbReference type="SUPFAM" id="SSF48019">
    <property type="entry name" value="post-AAA+ oligomerization domain-like"/>
    <property type="match status" value="1"/>
</dbReference>
<evidence type="ECO:0000256" key="5">
    <source>
        <dbReference type="ARBA" id="ARBA00058986"/>
    </source>
</evidence>
<dbReference type="Pfam" id="PF21960">
    <property type="entry name" value="RCF1-5-like_lid"/>
    <property type="match status" value="1"/>
</dbReference>
<organism evidence="7">
    <name type="scientific">Borely moumouvirus</name>
    <dbReference type="NCBI Taxonomy" id="2712067"/>
    <lineage>
        <taxon>Viruses</taxon>
        <taxon>Varidnaviria</taxon>
        <taxon>Bamfordvirae</taxon>
        <taxon>Nucleocytoviricota</taxon>
        <taxon>Megaviricetes</taxon>
        <taxon>Imitervirales</taxon>
        <taxon>Mimiviridae</taxon>
        <taxon>Megamimivirinae</taxon>
        <taxon>Moumouvirus</taxon>
    </lineage>
</organism>
<comment type="similarity">
    <text evidence="1">Belongs to the activator 1 small subunits family. RfcS subfamily.</text>
</comment>
<dbReference type="EMBL" id="MN175499">
    <property type="protein sequence ID" value="QID06260.1"/>
    <property type="molecule type" value="Genomic_DNA"/>
</dbReference>
<dbReference type="GO" id="GO:0003689">
    <property type="term" value="F:DNA clamp loader activity"/>
    <property type="evidence" value="ECO:0007669"/>
    <property type="project" value="TreeGrafter"/>
</dbReference>
<dbReference type="InterPro" id="IPR047854">
    <property type="entry name" value="RFC_lid"/>
</dbReference>
<dbReference type="PANTHER" id="PTHR11669">
    <property type="entry name" value="REPLICATION FACTOR C / DNA POLYMERASE III GAMMA-TAU SUBUNIT"/>
    <property type="match status" value="1"/>
</dbReference>
<dbReference type="GO" id="GO:0016887">
    <property type="term" value="F:ATP hydrolysis activity"/>
    <property type="evidence" value="ECO:0007669"/>
    <property type="project" value="InterPro"/>
</dbReference>
<dbReference type="GO" id="GO:0006261">
    <property type="term" value="P:DNA-templated DNA replication"/>
    <property type="evidence" value="ECO:0007669"/>
    <property type="project" value="TreeGrafter"/>
</dbReference>
<dbReference type="InterPro" id="IPR003959">
    <property type="entry name" value="ATPase_AAA_core"/>
</dbReference>
<evidence type="ECO:0000256" key="4">
    <source>
        <dbReference type="ARBA" id="ARBA00022840"/>
    </source>
</evidence>
<dbReference type="InterPro" id="IPR050238">
    <property type="entry name" value="DNA_Rep/Repair_Clamp_Loader"/>
</dbReference>
<dbReference type="GO" id="GO:0005524">
    <property type="term" value="F:ATP binding"/>
    <property type="evidence" value="ECO:0007669"/>
    <property type="project" value="UniProtKB-KW"/>
</dbReference>
<protein>
    <submittedName>
        <fullName evidence="7">Replication factor c small subunit</fullName>
    </submittedName>
</protein>
<keyword evidence="4" id="KW-0067">ATP-binding</keyword>
<feature type="domain" description="AAA+ ATPase" evidence="6">
    <location>
        <begin position="40"/>
        <end position="173"/>
    </location>
</feature>
<dbReference type="CDD" id="cd00009">
    <property type="entry name" value="AAA"/>
    <property type="match status" value="1"/>
</dbReference>
<dbReference type="Gene3D" id="3.40.50.300">
    <property type="entry name" value="P-loop containing nucleotide triphosphate hydrolases"/>
    <property type="match status" value="1"/>
</dbReference>
<dbReference type="Gene3D" id="1.10.8.60">
    <property type="match status" value="1"/>
</dbReference>
<evidence type="ECO:0000256" key="3">
    <source>
        <dbReference type="ARBA" id="ARBA00022741"/>
    </source>
</evidence>
<dbReference type="InterPro" id="IPR008921">
    <property type="entry name" value="DNA_pol3_clamp-load_cplx_C"/>
</dbReference>
<evidence type="ECO:0000259" key="6">
    <source>
        <dbReference type="SMART" id="SM00382"/>
    </source>
</evidence>
<keyword evidence="2" id="KW-0235">DNA replication</keyword>
<evidence type="ECO:0000256" key="2">
    <source>
        <dbReference type="ARBA" id="ARBA00022705"/>
    </source>
</evidence>
<reference evidence="7" key="1">
    <citation type="submission" date="2019-07" db="EMBL/GenBank/DDBJ databases">
        <title>The discovery of a new lineage B mimivirus raises questions about particles surface fibrils.</title>
        <authorList>
            <person name="Silva L.K.S."/>
            <person name="Rodrigues R.A.L."/>
            <person name="Andrade A.C.S.P."/>
            <person name="Hikida H."/>
            <person name="Andreani J."/>
            <person name="Levasseur A."/>
            <person name="La Scola B."/>
            <person name="Abrahao J.S."/>
        </authorList>
    </citation>
    <scope>NUCLEOTIDE SEQUENCE</scope>
    <source>
        <strain evidence="7">B60</strain>
    </source>
</reference>
<dbReference type="SMART" id="SM00382">
    <property type="entry name" value="AAA"/>
    <property type="match status" value="1"/>
</dbReference>
<keyword evidence="3" id="KW-0547">Nucleotide-binding</keyword>
<dbReference type="InterPro" id="IPR003593">
    <property type="entry name" value="AAA+_ATPase"/>
</dbReference>
<dbReference type="Pfam" id="PF08542">
    <property type="entry name" value="Rep_fac_C"/>
    <property type="match status" value="1"/>
</dbReference>
<dbReference type="SUPFAM" id="SSF52540">
    <property type="entry name" value="P-loop containing nucleoside triphosphate hydrolases"/>
    <property type="match status" value="1"/>
</dbReference>
<dbReference type="PANTHER" id="PTHR11669:SF20">
    <property type="entry name" value="REPLICATION FACTOR C SUBUNIT 4"/>
    <property type="match status" value="1"/>
</dbReference>
<comment type="function">
    <text evidence="5">Part of the RFC clamp loader complex which loads the PCNA sliding clamp onto DNA.</text>
</comment>